<accession>A0A9N9MVB7</accession>
<gene>
    <name evidence="3" type="ORF">CEUTPL_LOCUS11283</name>
</gene>
<dbReference type="OrthoDB" id="6779144at2759"/>
<dbReference type="InterPro" id="IPR000172">
    <property type="entry name" value="GMC_OxRdtase_N"/>
</dbReference>
<proteinExistence type="inferred from homology"/>
<dbReference type="GO" id="GO:0050660">
    <property type="term" value="F:flavin adenine dinucleotide binding"/>
    <property type="evidence" value="ECO:0007669"/>
    <property type="project" value="InterPro"/>
</dbReference>
<dbReference type="Pfam" id="PF00732">
    <property type="entry name" value="GMC_oxred_N"/>
    <property type="match status" value="1"/>
</dbReference>
<dbReference type="GO" id="GO:0016614">
    <property type="term" value="F:oxidoreductase activity, acting on CH-OH group of donors"/>
    <property type="evidence" value="ECO:0007669"/>
    <property type="project" value="InterPro"/>
</dbReference>
<dbReference type="Proteomes" id="UP001152799">
    <property type="component" value="Chromosome 6"/>
</dbReference>
<comment type="similarity">
    <text evidence="1">Belongs to the GMC oxidoreductase family.</text>
</comment>
<feature type="domain" description="Glucose-methanol-choline oxidoreductase N-terminal" evidence="2">
    <location>
        <begin position="5"/>
        <end position="124"/>
    </location>
</feature>
<dbReference type="Gene3D" id="3.30.560.10">
    <property type="entry name" value="Glucose Oxidase, domain 3"/>
    <property type="match status" value="1"/>
</dbReference>
<sequence>MQNGFPYVDYNGPTQVGVSYLQLSLENGISASSSRAYLHPISNRPNLHVNKYTMVKKIVIDPQTQQVQGVEMVKNGRTYFTKVKKEVISSAGSINSLQLLMLSGVGPKKHLSDINECLPVTKNILRF</sequence>
<dbReference type="EMBL" id="OU892282">
    <property type="protein sequence ID" value="CAG9770839.1"/>
    <property type="molecule type" value="Genomic_DNA"/>
</dbReference>
<name>A0A9N9MVB7_9CUCU</name>
<dbReference type="SUPFAM" id="SSF51905">
    <property type="entry name" value="FAD/NAD(P)-binding domain"/>
    <property type="match status" value="1"/>
</dbReference>
<dbReference type="Gene3D" id="3.50.50.60">
    <property type="entry name" value="FAD/NAD(P)-binding domain"/>
    <property type="match status" value="1"/>
</dbReference>
<protein>
    <recommendedName>
        <fullName evidence="2">Glucose-methanol-choline oxidoreductase N-terminal domain-containing protein</fullName>
    </recommendedName>
</protein>
<evidence type="ECO:0000313" key="3">
    <source>
        <dbReference type="EMBL" id="CAG9770839.1"/>
    </source>
</evidence>
<evidence type="ECO:0000259" key="2">
    <source>
        <dbReference type="Pfam" id="PF00732"/>
    </source>
</evidence>
<evidence type="ECO:0000256" key="1">
    <source>
        <dbReference type="ARBA" id="ARBA00010790"/>
    </source>
</evidence>
<dbReference type="PANTHER" id="PTHR11552">
    <property type="entry name" value="GLUCOSE-METHANOL-CHOLINE GMC OXIDOREDUCTASE"/>
    <property type="match status" value="1"/>
</dbReference>
<dbReference type="InterPro" id="IPR012132">
    <property type="entry name" value="GMC_OxRdtase"/>
</dbReference>
<dbReference type="PANTHER" id="PTHR11552:SF158">
    <property type="entry name" value="GH23626P-RELATED"/>
    <property type="match status" value="1"/>
</dbReference>
<evidence type="ECO:0000313" key="4">
    <source>
        <dbReference type="Proteomes" id="UP001152799"/>
    </source>
</evidence>
<organism evidence="3 4">
    <name type="scientific">Ceutorhynchus assimilis</name>
    <name type="common">cabbage seed weevil</name>
    <dbReference type="NCBI Taxonomy" id="467358"/>
    <lineage>
        <taxon>Eukaryota</taxon>
        <taxon>Metazoa</taxon>
        <taxon>Ecdysozoa</taxon>
        <taxon>Arthropoda</taxon>
        <taxon>Hexapoda</taxon>
        <taxon>Insecta</taxon>
        <taxon>Pterygota</taxon>
        <taxon>Neoptera</taxon>
        <taxon>Endopterygota</taxon>
        <taxon>Coleoptera</taxon>
        <taxon>Polyphaga</taxon>
        <taxon>Cucujiformia</taxon>
        <taxon>Curculionidae</taxon>
        <taxon>Ceutorhynchinae</taxon>
        <taxon>Ceutorhynchus</taxon>
    </lineage>
</organism>
<dbReference type="InterPro" id="IPR036188">
    <property type="entry name" value="FAD/NAD-bd_sf"/>
</dbReference>
<keyword evidence="4" id="KW-1185">Reference proteome</keyword>
<reference evidence="3" key="1">
    <citation type="submission" date="2022-01" db="EMBL/GenBank/DDBJ databases">
        <authorList>
            <person name="King R."/>
        </authorList>
    </citation>
    <scope>NUCLEOTIDE SEQUENCE</scope>
</reference>
<dbReference type="AlphaFoldDB" id="A0A9N9MVB7"/>